<keyword evidence="5" id="KW-0547">Nucleotide-binding</keyword>
<dbReference type="Gene3D" id="3.30.980.10">
    <property type="entry name" value="Threonyl-trna Synthetase, Chain A, domain 2"/>
    <property type="match status" value="1"/>
</dbReference>
<dbReference type="EC" id="6.1.1.3" evidence="3"/>
<dbReference type="PANTHER" id="PTHR11451">
    <property type="entry name" value="THREONINE-TRNA LIGASE"/>
    <property type="match status" value="1"/>
</dbReference>
<feature type="compositionally biased region" description="Basic and acidic residues" evidence="13">
    <location>
        <begin position="832"/>
        <end position="842"/>
    </location>
</feature>
<feature type="domain" description="Aminoacyl-transfer RNA synthetases class-II family profile" evidence="14">
    <location>
        <begin position="401"/>
        <end position="734"/>
    </location>
</feature>
<dbReference type="AlphaFoldDB" id="A0A061H5V2"/>
<dbReference type="Gene3D" id="3.30.930.10">
    <property type="entry name" value="Bira Bifunctional Protein, Domain 2"/>
    <property type="match status" value="1"/>
</dbReference>
<dbReference type="CDD" id="cd00771">
    <property type="entry name" value="ThrRS_core"/>
    <property type="match status" value="1"/>
</dbReference>
<dbReference type="RefSeq" id="XP_007882150.1">
    <property type="nucleotide sequence ID" value="XM_007883959.1"/>
</dbReference>
<dbReference type="OrthoDB" id="5423599at2759"/>
<keyword evidence="6" id="KW-0067">ATP-binding</keyword>
<evidence type="ECO:0000313" key="16">
    <source>
        <dbReference type="Proteomes" id="UP000053664"/>
    </source>
</evidence>
<evidence type="ECO:0000256" key="8">
    <source>
        <dbReference type="ARBA" id="ARBA00022946"/>
    </source>
</evidence>
<sequence length="878" mass="95926">MATARRAAKATARLLSDAAAPSSLRCVVTPRRCLSNLAHRKPVPVAQLRLVTAAPQATSPPLLRAYSTAGNSSAAAQPSILQLSEADHGRAIAEVFKERLPPNHPKVFLARLQDGSYHSLSTVIPATAETLEALSFDSPDPAARHAFWLSSAYLLGMAVREVLGERVMLAASPTLNAAGAGGAGFAYEYFLRSTSDRNSGESSSATAASAQSAVITLIESQQGHPSLSEAEIKQIEKRLEKLASSNLKLQRDSVSLSEARELFGGNPFKAEKVEVMAARHGSDLKIPIVRIGDSFADLLPSLEVGSDSDLLIPDSKPIKAVKISDWSAATWTPSDPLSSVAPPATQALTRLRAVSFPSPAQLKAHLAAKEAALASDHRTIGKAQALFLTHDSSPGTPFILPHGMRLARKVERVVRDLYDIHGYDEVQSPQLYRSWLWKKSGHWDNYREDMFASEGYKERSDRRSALAAAAAAGSGSIEGRTSCCSIHDPKDKGKSRETATTAAQQGEADEDADSFGLKPMNCPGHCLIFGSQERSYRDLPIRYAEFSPLHRNEASGSLSGLTRVRRFHQDDAHVFCRPDQVSGEIESMLTMLSSAYETFGFQQFELVLSTRPANFIGSVAEWDAAESDLKRALDGSGRQWTLNEADGAFYGPKIDIRLVDAAGRKHQTATIQLDFQLPQRFDLAYTDESGGKSRPVMIHRAILGSVERFLAILIEQTSGWWPFWLSPRQAIVLPASRDEAVVEYAAKVQRVLSLGFDPTPHPAGPKTTRERPLQRFYIDLVSNSNDKLAKLVRSAQLARYNYILVVGEAERQDGTVNVRMRDDANAPAGIKRLKDEQQRQSEGEGEGEGEGAAPSLQGSVRLEDLRQAFCRLDRRQTW</sequence>
<dbReference type="InterPro" id="IPR045864">
    <property type="entry name" value="aa-tRNA-synth_II/BPL/LPL"/>
</dbReference>
<organism evidence="15 16">
    <name type="scientific">Pseudozyma flocculosa PF-1</name>
    <dbReference type="NCBI Taxonomy" id="1277687"/>
    <lineage>
        <taxon>Eukaryota</taxon>
        <taxon>Fungi</taxon>
        <taxon>Dikarya</taxon>
        <taxon>Basidiomycota</taxon>
        <taxon>Ustilaginomycotina</taxon>
        <taxon>Ustilaginomycetes</taxon>
        <taxon>Ustilaginales</taxon>
        <taxon>Ustilaginaceae</taxon>
        <taxon>Pseudozyma</taxon>
    </lineage>
</organism>
<evidence type="ECO:0000256" key="12">
    <source>
        <dbReference type="ARBA" id="ARBA00049515"/>
    </source>
</evidence>
<evidence type="ECO:0000256" key="6">
    <source>
        <dbReference type="ARBA" id="ARBA00022840"/>
    </source>
</evidence>
<comment type="similarity">
    <text evidence="2">Belongs to the class-II aminoacyl-tRNA synthetase family.</text>
</comment>
<keyword evidence="8" id="KW-0809">Transit peptide</keyword>
<evidence type="ECO:0000259" key="14">
    <source>
        <dbReference type="PROSITE" id="PS50862"/>
    </source>
</evidence>
<name>A0A061H5V2_9BASI</name>
<comment type="subcellular location">
    <subcellularLocation>
        <location evidence="1">Mitochondrion matrix</location>
    </subcellularLocation>
</comment>
<dbReference type="Pfam" id="PF03129">
    <property type="entry name" value="HGTP_anticodon"/>
    <property type="match status" value="1"/>
</dbReference>
<evidence type="ECO:0000256" key="13">
    <source>
        <dbReference type="SAM" id="MobiDB-lite"/>
    </source>
</evidence>
<dbReference type="eggNOG" id="KOG1637">
    <property type="taxonomic scope" value="Eukaryota"/>
</dbReference>
<feature type="compositionally biased region" description="Basic and acidic residues" evidence="13">
    <location>
        <begin position="487"/>
        <end position="497"/>
    </location>
</feature>
<dbReference type="PRINTS" id="PR01047">
    <property type="entry name" value="TRNASYNTHTHR"/>
</dbReference>
<dbReference type="InterPro" id="IPR002314">
    <property type="entry name" value="aa-tRNA-synt_IIb"/>
</dbReference>
<keyword evidence="10" id="KW-0030">Aminoacyl-tRNA synthetase</keyword>
<dbReference type="InterPro" id="IPR002320">
    <property type="entry name" value="Thr-tRNA-ligase_IIa"/>
</dbReference>
<dbReference type="InterPro" id="IPR033728">
    <property type="entry name" value="ThrRS_core"/>
</dbReference>
<keyword evidence="4" id="KW-0436">Ligase</keyword>
<dbReference type="EMBL" id="KE361648">
    <property type="protein sequence ID" value="EPQ25961.1"/>
    <property type="molecule type" value="Genomic_DNA"/>
</dbReference>
<proteinExistence type="inferred from homology"/>
<dbReference type="InterPro" id="IPR004154">
    <property type="entry name" value="Anticodon-bd"/>
</dbReference>
<evidence type="ECO:0000313" key="15">
    <source>
        <dbReference type="EMBL" id="EPQ25961.1"/>
    </source>
</evidence>
<dbReference type="PROSITE" id="PS50862">
    <property type="entry name" value="AA_TRNA_LIGASE_II"/>
    <property type="match status" value="1"/>
</dbReference>
<dbReference type="GO" id="GO:0005759">
    <property type="term" value="C:mitochondrial matrix"/>
    <property type="evidence" value="ECO:0007669"/>
    <property type="project" value="UniProtKB-SubCell"/>
</dbReference>
<evidence type="ECO:0000256" key="5">
    <source>
        <dbReference type="ARBA" id="ARBA00022741"/>
    </source>
</evidence>
<evidence type="ECO:0000256" key="1">
    <source>
        <dbReference type="ARBA" id="ARBA00004305"/>
    </source>
</evidence>
<dbReference type="GO" id="GO:0004829">
    <property type="term" value="F:threonine-tRNA ligase activity"/>
    <property type="evidence" value="ECO:0007669"/>
    <property type="project" value="UniProtKB-EC"/>
</dbReference>
<reference evidence="15 16" key="1">
    <citation type="journal article" date="2013" name="Plant Cell">
        <title>The transition from a phytopathogenic smut ancestor to an anamorphic biocontrol agent deciphered by comparative whole-genome analysis.</title>
        <authorList>
            <person name="Lefebvre F."/>
            <person name="Joly D.L."/>
            <person name="Labbe C."/>
            <person name="Teichmann B."/>
            <person name="Linning R."/>
            <person name="Belzile F."/>
            <person name="Bakkeren G."/>
            <person name="Belanger R.R."/>
        </authorList>
    </citation>
    <scope>NUCLEOTIDE SEQUENCE [LARGE SCALE GENOMIC DNA]</scope>
    <source>
        <strain evidence="15 16">PF-1</strain>
    </source>
</reference>
<feature type="region of interest" description="Disordered" evidence="13">
    <location>
        <begin position="819"/>
        <end position="860"/>
    </location>
</feature>
<evidence type="ECO:0000256" key="10">
    <source>
        <dbReference type="ARBA" id="ARBA00023146"/>
    </source>
</evidence>
<keyword evidence="7" id="KW-0648">Protein biosynthesis</keyword>
<dbReference type="SUPFAM" id="SSF55681">
    <property type="entry name" value="Class II aaRS and biotin synthetases"/>
    <property type="match status" value="1"/>
</dbReference>
<dbReference type="SUPFAM" id="SSF55186">
    <property type="entry name" value="ThrRS/AlaRS common domain"/>
    <property type="match status" value="1"/>
</dbReference>
<feature type="region of interest" description="Disordered" evidence="13">
    <location>
        <begin position="477"/>
        <end position="514"/>
    </location>
</feature>
<keyword evidence="9" id="KW-0496">Mitochondrion</keyword>
<evidence type="ECO:0000256" key="11">
    <source>
        <dbReference type="ARBA" id="ARBA00031900"/>
    </source>
</evidence>
<dbReference type="InterPro" id="IPR006195">
    <property type="entry name" value="aa-tRNA-synth_II"/>
</dbReference>
<evidence type="ECO:0000256" key="7">
    <source>
        <dbReference type="ARBA" id="ARBA00022917"/>
    </source>
</evidence>
<dbReference type="PANTHER" id="PTHR11451:SF46">
    <property type="entry name" value="THREONINE--TRNA LIGASE"/>
    <property type="match status" value="1"/>
</dbReference>
<comment type="catalytic activity">
    <reaction evidence="12">
        <text>tRNA(Thr) + L-threonine + ATP = L-threonyl-tRNA(Thr) + AMP + diphosphate + H(+)</text>
        <dbReference type="Rhea" id="RHEA:24624"/>
        <dbReference type="Rhea" id="RHEA-COMP:9670"/>
        <dbReference type="Rhea" id="RHEA-COMP:9704"/>
        <dbReference type="ChEBI" id="CHEBI:15378"/>
        <dbReference type="ChEBI" id="CHEBI:30616"/>
        <dbReference type="ChEBI" id="CHEBI:33019"/>
        <dbReference type="ChEBI" id="CHEBI:57926"/>
        <dbReference type="ChEBI" id="CHEBI:78442"/>
        <dbReference type="ChEBI" id="CHEBI:78534"/>
        <dbReference type="ChEBI" id="CHEBI:456215"/>
        <dbReference type="EC" id="6.1.1.3"/>
    </reaction>
</comment>
<dbReference type="Gene3D" id="3.40.50.800">
    <property type="entry name" value="Anticodon-binding domain"/>
    <property type="match status" value="1"/>
</dbReference>
<dbReference type="KEGG" id="pfp:PFL1_06417"/>
<gene>
    <name evidence="15" type="ORF">PFL1_06417</name>
</gene>
<dbReference type="InterPro" id="IPR036621">
    <property type="entry name" value="Anticodon-bd_dom_sf"/>
</dbReference>
<dbReference type="HOGENOM" id="CLU_008554_0_1_1"/>
<dbReference type="GeneID" id="19320494"/>
<dbReference type="GO" id="GO:0006435">
    <property type="term" value="P:threonyl-tRNA aminoacylation"/>
    <property type="evidence" value="ECO:0007669"/>
    <property type="project" value="InterPro"/>
</dbReference>
<dbReference type="FunFam" id="3.30.930.10:FF:000039">
    <property type="entry name" value="Threonyl-tRNA synthetase, mitochondrial"/>
    <property type="match status" value="1"/>
</dbReference>
<dbReference type="Proteomes" id="UP000053664">
    <property type="component" value="Unassembled WGS sequence"/>
</dbReference>
<protein>
    <recommendedName>
        <fullName evidence="3">threonine--tRNA ligase</fullName>
        <ecNumber evidence="3">6.1.1.3</ecNumber>
    </recommendedName>
    <alternativeName>
        <fullName evidence="11">Threonyl-tRNA synthetase</fullName>
    </alternativeName>
</protein>
<evidence type="ECO:0000256" key="3">
    <source>
        <dbReference type="ARBA" id="ARBA00013163"/>
    </source>
</evidence>
<evidence type="ECO:0000256" key="4">
    <source>
        <dbReference type="ARBA" id="ARBA00022598"/>
    </source>
</evidence>
<dbReference type="InterPro" id="IPR018163">
    <property type="entry name" value="Thr/Ala-tRNA-synth_IIc_edit"/>
</dbReference>
<accession>A0A061H5V2</accession>
<dbReference type="SUPFAM" id="SSF52954">
    <property type="entry name" value="Class II aaRS ABD-related"/>
    <property type="match status" value="1"/>
</dbReference>
<evidence type="ECO:0000256" key="2">
    <source>
        <dbReference type="ARBA" id="ARBA00008226"/>
    </source>
</evidence>
<dbReference type="GO" id="GO:0005524">
    <property type="term" value="F:ATP binding"/>
    <property type="evidence" value="ECO:0007669"/>
    <property type="project" value="UniProtKB-KW"/>
</dbReference>
<dbReference type="Pfam" id="PF00587">
    <property type="entry name" value="tRNA-synt_2b"/>
    <property type="match status" value="1"/>
</dbReference>
<evidence type="ECO:0000256" key="9">
    <source>
        <dbReference type="ARBA" id="ARBA00023128"/>
    </source>
</evidence>